<feature type="compositionally biased region" description="Basic and acidic residues" evidence="2">
    <location>
        <begin position="276"/>
        <end position="297"/>
    </location>
</feature>
<dbReference type="InParanoid" id="A0A158NW48"/>
<evidence type="ECO:0000256" key="2">
    <source>
        <dbReference type="SAM" id="MobiDB-lite"/>
    </source>
</evidence>
<keyword evidence="5" id="KW-1185">Reference proteome</keyword>
<dbReference type="KEGG" id="acep:105625025"/>
<feature type="region of interest" description="Disordered" evidence="2">
    <location>
        <begin position="273"/>
        <end position="297"/>
    </location>
</feature>
<evidence type="ECO:0000313" key="4">
    <source>
        <dbReference type="EnsemblMetazoa" id="XP_012061756.1"/>
    </source>
</evidence>
<reference evidence="4" key="2">
    <citation type="submission" date="2016-04" db="UniProtKB">
        <authorList>
            <consortium name="EnsemblMetazoa"/>
        </authorList>
    </citation>
    <scope>IDENTIFICATION</scope>
</reference>
<dbReference type="OrthoDB" id="7554242at2759"/>
<feature type="coiled-coil region" evidence="1">
    <location>
        <begin position="160"/>
        <end position="187"/>
    </location>
</feature>
<evidence type="ECO:0008006" key="6">
    <source>
        <dbReference type="Google" id="ProtNLM"/>
    </source>
</evidence>
<name>A0A158NW48_ATTCE</name>
<feature type="chain" id="PRO_5007629644" description="SXP/RAL-2 family protein Ani s 5-like cation-binding domain-containing protein" evidence="3">
    <location>
        <begin position="21"/>
        <end position="297"/>
    </location>
</feature>
<reference evidence="5" key="1">
    <citation type="journal article" date="2011" name="PLoS Genet.">
        <title>The genome sequence of the leaf-cutter ant Atta cephalotes reveals insights into its obligate symbiotic lifestyle.</title>
        <authorList>
            <person name="Suen G."/>
            <person name="Teiling C."/>
            <person name="Li L."/>
            <person name="Holt C."/>
            <person name="Abouheif E."/>
            <person name="Bornberg-Bauer E."/>
            <person name="Bouffard P."/>
            <person name="Caldera E.J."/>
            <person name="Cash E."/>
            <person name="Cavanaugh A."/>
            <person name="Denas O."/>
            <person name="Elhaik E."/>
            <person name="Fave M.J."/>
            <person name="Gadau J."/>
            <person name="Gibson J.D."/>
            <person name="Graur D."/>
            <person name="Grubbs K.J."/>
            <person name="Hagen D.E."/>
            <person name="Harkins T.T."/>
            <person name="Helmkampf M."/>
            <person name="Hu H."/>
            <person name="Johnson B.R."/>
            <person name="Kim J."/>
            <person name="Marsh S.E."/>
            <person name="Moeller J.A."/>
            <person name="Munoz-Torres M.C."/>
            <person name="Murphy M.C."/>
            <person name="Naughton M.C."/>
            <person name="Nigam S."/>
            <person name="Overson R."/>
            <person name="Rajakumar R."/>
            <person name="Reese J.T."/>
            <person name="Scott J.J."/>
            <person name="Smith C.R."/>
            <person name="Tao S."/>
            <person name="Tsutsui N.D."/>
            <person name="Viljakainen L."/>
            <person name="Wissler L."/>
            <person name="Yandell M.D."/>
            <person name="Zimmer F."/>
            <person name="Taylor J."/>
            <person name="Slater S.C."/>
            <person name="Clifton S.W."/>
            <person name="Warren W.C."/>
            <person name="Elsik C.G."/>
            <person name="Smith C.D."/>
            <person name="Weinstock G.M."/>
            <person name="Gerardo N.M."/>
            <person name="Currie C.R."/>
        </authorList>
    </citation>
    <scope>NUCLEOTIDE SEQUENCE [LARGE SCALE GENOMIC DNA]</scope>
</reference>
<keyword evidence="1" id="KW-0175">Coiled coil</keyword>
<dbReference type="Proteomes" id="UP000005205">
    <property type="component" value="Unassembled WGS sequence"/>
</dbReference>
<proteinExistence type="predicted"/>
<keyword evidence="3" id="KW-0732">Signal</keyword>
<dbReference type="AlphaFoldDB" id="A0A158NW48"/>
<evidence type="ECO:0000256" key="1">
    <source>
        <dbReference type="SAM" id="Coils"/>
    </source>
</evidence>
<dbReference type="EMBL" id="ADTU01027795">
    <property type="status" value="NOT_ANNOTATED_CDS"/>
    <property type="molecule type" value="Genomic_DNA"/>
</dbReference>
<dbReference type="EnsemblMetazoa" id="XM_012206366.1">
    <property type="protein sequence ID" value="XP_012061756.1"/>
    <property type="gene ID" value="LOC105625025"/>
</dbReference>
<feature type="signal peptide" evidence="3">
    <location>
        <begin position="1"/>
        <end position="20"/>
    </location>
</feature>
<organism evidence="4 5">
    <name type="scientific">Atta cephalotes</name>
    <name type="common">Leafcutter ant</name>
    <dbReference type="NCBI Taxonomy" id="12957"/>
    <lineage>
        <taxon>Eukaryota</taxon>
        <taxon>Metazoa</taxon>
        <taxon>Ecdysozoa</taxon>
        <taxon>Arthropoda</taxon>
        <taxon>Hexapoda</taxon>
        <taxon>Insecta</taxon>
        <taxon>Pterygota</taxon>
        <taxon>Neoptera</taxon>
        <taxon>Endopterygota</taxon>
        <taxon>Hymenoptera</taxon>
        <taxon>Apocrita</taxon>
        <taxon>Aculeata</taxon>
        <taxon>Formicoidea</taxon>
        <taxon>Formicidae</taxon>
        <taxon>Myrmicinae</taxon>
        <taxon>Atta</taxon>
    </lineage>
</organism>
<accession>A0A158NW48</accession>
<sequence length="297" mass="34121">MVRVALLVTILAVLCYTSQAYNSARIPAQVGNTELRKDISDQIQQILNLIPKEVQEIEDFKNKFTKNFEQLVNEAEKGKTTAINVFEKAKENAKKLLQEGKKNENQVLEKLKNVEQEIVTNYQYTLNDRIQSIKDTFGKLNKEEKQKLQDKLTENSKKIMNDADEVIKKFKENINEMEKGNKVEELKNILDKSFNSFKLKAIKNIKDEVGKVKRSVDDVIRYRRQAGGIIGGLLERVWKRTKNIEDTGIKSSKDILDNMKKFLNNEFITGKGTKQNVKENTEGEDTEGKDTEGDTEI</sequence>
<evidence type="ECO:0000256" key="3">
    <source>
        <dbReference type="SAM" id="SignalP"/>
    </source>
</evidence>
<feature type="coiled-coil region" evidence="1">
    <location>
        <begin position="83"/>
        <end position="117"/>
    </location>
</feature>
<protein>
    <recommendedName>
        <fullName evidence="6">SXP/RAL-2 family protein Ani s 5-like cation-binding domain-containing protein</fullName>
    </recommendedName>
</protein>
<evidence type="ECO:0000313" key="5">
    <source>
        <dbReference type="Proteomes" id="UP000005205"/>
    </source>
</evidence>
<gene>
    <name evidence="4" type="primary">105625025</name>
</gene>